<comment type="similarity">
    <text evidence="2 9">Belongs to the fimbrial export usher family.</text>
</comment>
<evidence type="ECO:0000256" key="2">
    <source>
        <dbReference type="ARBA" id="ARBA00008064"/>
    </source>
</evidence>
<dbReference type="InterPro" id="IPR025885">
    <property type="entry name" value="PapC_N"/>
</dbReference>
<dbReference type="InterPro" id="IPR025949">
    <property type="entry name" value="PapC-like_C"/>
</dbReference>
<dbReference type="Gene3D" id="3.10.20.410">
    <property type="match status" value="1"/>
</dbReference>
<evidence type="ECO:0000256" key="3">
    <source>
        <dbReference type="ARBA" id="ARBA00022448"/>
    </source>
</evidence>
<feature type="domain" description="PapC N-terminal" evidence="12">
    <location>
        <begin position="82"/>
        <end position="231"/>
    </location>
</feature>
<keyword evidence="3 9" id="KW-0813">Transport</keyword>
<dbReference type="InterPro" id="IPR037224">
    <property type="entry name" value="PapC_N_sf"/>
</dbReference>
<keyword evidence="5 9" id="KW-0812">Transmembrane</keyword>
<keyword evidence="14" id="KW-1185">Reference proteome</keyword>
<feature type="domain" description="PapC-like C-terminal" evidence="11">
    <location>
        <begin position="817"/>
        <end position="877"/>
    </location>
</feature>
<dbReference type="InterPro" id="IPR043142">
    <property type="entry name" value="PapC-like_C_sf"/>
</dbReference>
<evidence type="ECO:0000313" key="14">
    <source>
        <dbReference type="Proteomes" id="UP000305539"/>
    </source>
</evidence>
<keyword evidence="8 9" id="KW-0998">Cell outer membrane</keyword>
<keyword evidence="4" id="KW-1134">Transmembrane beta strand</keyword>
<evidence type="ECO:0000256" key="5">
    <source>
        <dbReference type="ARBA" id="ARBA00022692"/>
    </source>
</evidence>
<dbReference type="FunFam" id="2.60.40.3110:FF:000001">
    <property type="entry name" value="Putative fimbrial outer membrane usher"/>
    <property type="match status" value="1"/>
</dbReference>
<reference evidence="13 14" key="1">
    <citation type="submission" date="2019-04" db="EMBL/GenBank/DDBJ databases">
        <title>Trinickia sp. 7GSK02, isolated from subtropical forest soil.</title>
        <authorList>
            <person name="Gao Z.-H."/>
            <person name="Qiu L.-H."/>
        </authorList>
    </citation>
    <scope>NUCLEOTIDE SEQUENCE [LARGE SCALE GENOMIC DNA]</scope>
    <source>
        <strain evidence="13 14">7GSK02</strain>
    </source>
</reference>
<keyword evidence="7 9" id="KW-0472">Membrane</keyword>
<dbReference type="Proteomes" id="UP000305539">
    <property type="component" value="Unassembled WGS sequence"/>
</dbReference>
<dbReference type="PROSITE" id="PS01151">
    <property type="entry name" value="FIMBRIAL_USHER"/>
    <property type="match status" value="1"/>
</dbReference>
<dbReference type="InterPro" id="IPR000015">
    <property type="entry name" value="Fimb_usher"/>
</dbReference>
<evidence type="ECO:0000256" key="10">
    <source>
        <dbReference type="SAM" id="MobiDB-lite"/>
    </source>
</evidence>
<dbReference type="PANTHER" id="PTHR30451:SF20">
    <property type="entry name" value="FIMBRIAE USHER"/>
    <property type="match status" value="1"/>
</dbReference>
<evidence type="ECO:0000259" key="12">
    <source>
        <dbReference type="Pfam" id="PF13954"/>
    </source>
</evidence>
<protein>
    <submittedName>
        <fullName evidence="13">Fimbrial biogenesis outer membrane usher protein</fullName>
    </submittedName>
</protein>
<evidence type="ECO:0000256" key="4">
    <source>
        <dbReference type="ARBA" id="ARBA00022452"/>
    </source>
</evidence>
<keyword evidence="9" id="KW-1029">Fimbrium biogenesis</keyword>
<dbReference type="OrthoDB" id="6554712at2"/>
<comment type="caution">
    <text evidence="13">The sequence shown here is derived from an EMBL/GenBank/DDBJ whole genome shotgun (WGS) entry which is preliminary data.</text>
</comment>
<dbReference type="InterPro" id="IPR018030">
    <property type="entry name" value="Fimbrial_membr_usher_CS"/>
</dbReference>
<name>A0A4U1I7X6_9BURK</name>
<dbReference type="InterPro" id="IPR042186">
    <property type="entry name" value="FimD_plug_dom"/>
</dbReference>
<comment type="subcellular location">
    <subcellularLocation>
        <location evidence="1 9">Cell outer membrane</location>
        <topology evidence="1 9">Multi-pass membrane protein</topology>
    </subcellularLocation>
</comment>
<evidence type="ECO:0000259" key="11">
    <source>
        <dbReference type="Pfam" id="PF13953"/>
    </source>
</evidence>
<dbReference type="Pfam" id="PF13953">
    <property type="entry name" value="PapC_C"/>
    <property type="match status" value="1"/>
</dbReference>
<dbReference type="AlphaFoldDB" id="A0A4U1I7X6"/>
<dbReference type="RefSeq" id="WP_136894034.1">
    <property type="nucleotide sequence ID" value="NZ_SWJE01000005.1"/>
</dbReference>
<evidence type="ECO:0000256" key="1">
    <source>
        <dbReference type="ARBA" id="ARBA00004571"/>
    </source>
</evidence>
<dbReference type="Pfam" id="PF13954">
    <property type="entry name" value="PapC_N"/>
    <property type="match status" value="1"/>
</dbReference>
<evidence type="ECO:0000256" key="9">
    <source>
        <dbReference type="RuleBase" id="RU003884"/>
    </source>
</evidence>
<dbReference type="GO" id="GO:0009297">
    <property type="term" value="P:pilus assembly"/>
    <property type="evidence" value="ECO:0007669"/>
    <property type="project" value="InterPro"/>
</dbReference>
<proteinExistence type="inferred from homology"/>
<dbReference type="Gene3D" id="2.60.40.2070">
    <property type="match status" value="1"/>
</dbReference>
<dbReference type="SUPFAM" id="SSF141729">
    <property type="entry name" value="FimD N-terminal domain-like"/>
    <property type="match status" value="1"/>
</dbReference>
<dbReference type="Gene3D" id="2.60.40.2610">
    <property type="entry name" value="Outer membrane usher protein FimD, plug domain"/>
    <property type="match status" value="1"/>
</dbReference>
<dbReference type="PANTHER" id="PTHR30451">
    <property type="entry name" value="OUTER MEMBRANE USHER PROTEIN"/>
    <property type="match status" value="1"/>
</dbReference>
<evidence type="ECO:0000256" key="6">
    <source>
        <dbReference type="ARBA" id="ARBA00022729"/>
    </source>
</evidence>
<evidence type="ECO:0000256" key="7">
    <source>
        <dbReference type="ARBA" id="ARBA00023136"/>
    </source>
</evidence>
<dbReference type="EMBL" id="SWJE01000005">
    <property type="protein sequence ID" value="TKC89355.1"/>
    <property type="molecule type" value="Genomic_DNA"/>
</dbReference>
<organism evidence="13 14">
    <name type="scientific">Trinickia terrae</name>
    <dbReference type="NCBI Taxonomy" id="2571161"/>
    <lineage>
        <taxon>Bacteria</taxon>
        <taxon>Pseudomonadati</taxon>
        <taxon>Pseudomonadota</taxon>
        <taxon>Betaproteobacteria</taxon>
        <taxon>Burkholderiales</taxon>
        <taxon>Burkholderiaceae</taxon>
        <taxon>Trinickia</taxon>
    </lineage>
</organism>
<evidence type="ECO:0000313" key="13">
    <source>
        <dbReference type="EMBL" id="TKC89355.1"/>
    </source>
</evidence>
<sequence length="923" mass="97660">MASGGWALSADAWAAECGPATSRESVAGDCTELAQIAQPAGDVHSSSAVGAANTETSPVTATRAPDSGAQNVVQSAPPQEVEFNPAFFTGNVADLSRFTRGNPVSPGTYPVDVSINGKGRGRYDVKFQAVPGSDIAAPCFTLATMDRLGIDVERLIKRLKDSGKEAEATLSSSVCRPLAEAVPGSTASFNTADFQLDLTIPQLEMQKFASGYVDPSRWDEGINAAMLQYSLATYASHAQGADLNSAFLSLQSGINVGGWRLRQWSSANWQSRGAGTRWQSIALYAQHDITALKGQVTIGDSSTTGDVFDSFNVRGVQLSSDDRMLPDSVRSYAPVVRGVADTNARVTVRQNGIILYETTVSPGPFELSDVPPTGYGGDLDVTVTEADGRVRRYAVPFASVPQLLRPGVQRFNVTAGMYRDSVLNSQPGVIQGVYQRGLTDLLTVYTGGQVSAGYGAGLFGVALNTAAGAFALDVTVANTSLQSGGGTGYSGRVTYSKVVPGVRTNFAVAAYRYSTSRFYSLRDAIYARDQWGGQSSTYDYRARNRLQLNITQPLGDTSSLYVSGSSQDYWGSARSYDLQYQVGLSSVFKRVSYTLYAQRTRMQNSGINTQVGVNLSIPLGRADSYKHKAFDFLTTNMSRSSGGDSTIQATANGMTDNVTPINYNVSASRLVTGDNETVSLGGGAMYRSPIGTYTGNASIGNQTRQASFNADGAVVLHSGGVTLSPPLGQAFALVEAKGAKGGTIINGQGAAIDSNGYAVIPSLMPYRVNMVALDPSKIPLDVELASTSEEVVPRANSLVLVRMKTVQGRPTFAEVEDLHGKALPMGAELFDETGSSAGIVGQGGMSYLRGLEGQGKLLAKWGAGPRDQCVMPYDIPKEERMSDGHSSVVAHVKLSCDPSLIWAPPPQQASTQELGAGRANLPR</sequence>
<dbReference type="Pfam" id="PF00577">
    <property type="entry name" value="Usher"/>
    <property type="match status" value="1"/>
</dbReference>
<feature type="compositionally biased region" description="Polar residues" evidence="10">
    <location>
        <begin position="44"/>
        <end position="60"/>
    </location>
</feature>
<accession>A0A4U1I7X6</accession>
<keyword evidence="6" id="KW-0732">Signal</keyword>
<dbReference type="GO" id="GO:0009279">
    <property type="term" value="C:cell outer membrane"/>
    <property type="evidence" value="ECO:0007669"/>
    <property type="project" value="UniProtKB-SubCell"/>
</dbReference>
<gene>
    <name evidence="13" type="ORF">FAZ69_10420</name>
</gene>
<evidence type="ECO:0000256" key="8">
    <source>
        <dbReference type="ARBA" id="ARBA00023237"/>
    </source>
</evidence>
<feature type="region of interest" description="Disordered" evidence="10">
    <location>
        <begin position="41"/>
        <end position="71"/>
    </location>
</feature>
<dbReference type="GO" id="GO:0015473">
    <property type="term" value="F:fimbrial usher porin activity"/>
    <property type="evidence" value="ECO:0007669"/>
    <property type="project" value="InterPro"/>
</dbReference>
<dbReference type="Gene3D" id="2.60.40.3110">
    <property type="match status" value="1"/>
</dbReference>
<feature type="region of interest" description="Disordered" evidence="10">
    <location>
        <begin position="903"/>
        <end position="923"/>
    </location>
</feature>